<name>A0A833VJ93_9HYME</name>
<gene>
    <name evidence="1" type="ORF">E2986_02143</name>
</gene>
<keyword evidence="2" id="KW-1185">Reference proteome</keyword>
<reference evidence="1" key="1">
    <citation type="submission" date="2019-11" db="EMBL/GenBank/DDBJ databases">
        <title>The nuclear and mitochondrial genomes of Frieseomelitta varia - a highly eusocial stingless bee (Meliponini) with a permanently sterile worker caste.</title>
        <authorList>
            <person name="Freitas F.C.P."/>
            <person name="Lourenco A.P."/>
            <person name="Nunes F.M.F."/>
            <person name="Paschoal A.R."/>
            <person name="Abreu F.C.P."/>
            <person name="Barbin F.O."/>
            <person name="Bataglia L."/>
            <person name="Cardoso-Junior C.A.M."/>
            <person name="Cervoni M.S."/>
            <person name="Silva S.R."/>
            <person name="Dalarmi F."/>
            <person name="Del Lama M.A."/>
            <person name="Depintor T.S."/>
            <person name="Ferreira K.M."/>
            <person name="Goria P.S."/>
            <person name="Jaskot M.C."/>
            <person name="Lago D.C."/>
            <person name="Luna-Lucena D."/>
            <person name="Moda L.M."/>
            <person name="Nascimento L."/>
            <person name="Pedrino M."/>
            <person name="Rabico F.O."/>
            <person name="Sanches F.C."/>
            <person name="Santos D.E."/>
            <person name="Santos C.G."/>
            <person name="Vieira J."/>
            <person name="Lopes T.F."/>
            <person name="Barchuk A.R."/>
            <person name="Hartfelder K."/>
            <person name="Simoes Z.L.P."/>
            <person name="Bitondi M.M.G."/>
            <person name="Pinheiro D.G."/>
        </authorList>
    </citation>
    <scope>NUCLEOTIDE SEQUENCE</scope>
    <source>
        <strain evidence="1">USP_RPSP 00005682</strain>
        <tissue evidence="1">Whole individual</tissue>
    </source>
</reference>
<proteinExistence type="predicted"/>
<sequence>MFKLITPYDSDEDLAFNNKETKSENTVSSLGNKNISNKIATVISNNDTGGIKTNLRDNLKIVDRHAFELECIQNSSITAEKKHKEITNVDKANEKEKVANFMNSHRQFCVENLGKDFIIEKKKKNSKIKIKKLGKKEKLITFDNINNKSDLKLLLNRTSYPGLDKLQWNISWRVVLMKSNNQFYLKR</sequence>
<organism evidence="1 2">
    <name type="scientific">Frieseomelitta varia</name>
    <dbReference type="NCBI Taxonomy" id="561572"/>
    <lineage>
        <taxon>Eukaryota</taxon>
        <taxon>Metazoa</taxon>
        <taxon>Ecdysozoa</taxon>
        <taxon>Arthropoda</taxon>
        <taxon>Hexapoda</taxon>
        <taxon>Insecta</taxon>
        <taxon>Pterygota</taxon>
        <taxon>Neoptera</taxon>
        <taxon>Endopterygota</taxon>
        <taxon>Hymenoptera</taxon>
        <taxon>Apocrita</taxon>
        <taxon>Aculeata</taxon>
        <taxon>Apoidea</taxon>
        <taxon>Anthophila</taxon>
        <taxon>Apidae</taxon>
        <taxon>Frieseomelitta</taxon>
    </lineage>
</organism>
<accession>A0A833VJ93</accession>
<protein>
    <submittedName>
        <fullName evidence="1">Uncharacterized protein</fullName>
    </submittedName>
</protein>
<dbReference type="AlphaFoldDB" id="A0A833VJ93"/>
<dbReference type="EMBL" id="WNWW01000941">
    <property type="protein sequence ID" value="KAF3420446.1"/>
    <property type="molecule type" value="Genomic_DNA"/>
</dbReference>
<evidence type="ECO:0000313" key="2">
    <source>
        <dbReference type="Proteomes" id="UP000655588"/>
    </source>
</evidence>
<evidence type="ECO:0000313" key="1">
    <source>
        <dbReference type="EMBL" id="KAF3420446.1"/>
    </source>
</evidence>
<dbReference type="Proteomes" id="UP000655588">
    <property type="component" value="Unassembled WGS sequence"/>
</dbReference>
<comment type="caution">
    <text evidence="1">The sequence shown here is derived from an EMBL/GenBank/DDBJ whole genome shotgun (WGS) entry which is preliminary data.</text>
</comment>